<dbReference type="EMBL" id="GG671000">
    <property type="protein sequence ID" value="EER19768.1"/>
    <property type="molecule type" value="Genomic_DNA"/>
</dbReference>
<reference evidence="2 3" key="1">
    <citation type="submission" date="2008-07" db="EMBL/GenBank/DDBJ databases">
        <authorList>
            <person name="El-Sayed N."/>
            <person name="Caler E."/>
            <person name="Inman J."/>
            <person name="Amedeo P."/>
            <person name="Hass B."/>
            <person name="Wortman J."/>
        </authorList>
    </citation>
    <scope>NUCLEOTIDE SEQUENCE [LARGE SCALE GENOMIC DNA]</scope>
    <source>
        <strain evidence="3">ATCC 50983 / TXsc</strain>
    </source>
</reference>
<evidence type="ECO:0000256" key="1">
    <source>
        <dbReference type="SAM" id="MobiDB-lite"/>
    </source>
</evidence>
<dbReference type="GeneID" id="9058108"/>
<organism evidence="3">
    <name type="scientific">Perkinsus marinus (strain ATCC 50983 / TXsc)</name>
    <dbReference type="NCBI Taxonomy" id="423536"/>
    <lineage>
        <taxon>Eukaryota</taxon>
        <taxon>Sar</taxon>
        <taxon>Alveolata</taxon>
        <taxon>Perkinsozoa</taxon>
        <taxon>Perkinsea</taxon>
        <taxon>Perkinsida</taxon>
        <taxon>Perkinsidae</taxon>
        <taxon>Perkinsus</taxon>
    </lineage>
</organism>
<protein>
    <submittedName>
        <fullName evidence="2">Uncharacterized protein</fullName>
    </submittedName>
</protein>
<name>C5K6X5_PERM5</name>
<dbReference type="RefSeq" id="XP_002787972.1">
    <property type="nucleotide sequence ID" value="XM_002787926.1"/>
</dbReference>
<keyword evidence="3" id="KW-1185">Reference proteome</keyword>
<gene>
    <name evidence="2" type="ORF">Pmar_PMAR001521</name>
</gene>
<feature type="compositionally biased region" description="Acidic residues" evidence="1">
    <location>
        <begin position="70"/>
        <end position="83"/>
    </location>
</feature>
<proteinExistence type="predicted"/>
<evidence type="ECO:0000313" key="2">
    <source>
        <dbReference type="EMBL" id="EER19768.1"/>
    </source>
</evidence>
<dbReference type="OrthoDB" id="10552620at2759"/>
<dbReference type="AlphaFoldDB" id="C5K6X5"/>
<accession>C5K6X5</accession>
<dbReference type="InParanoid" id="C5K6X5"/>
<sequence length="212" mass="23859">MKLQEGDDDGELVSKARAETELKRLAKKAEEAEGLGLSRGNFLPPGVEPLGLVEYDEDVQLPPNVNPDISSEEASMDSSEEDDIEERRIVDVSLLRERLGFAEGLRFGKFLRVKPPKNSVVITVGEDYVGMAIVLEREEEGYEDKVLLQPMKVELFNGCITVKRVEDIDLVHAELDSLIYVSPDSRHWTRRRSKEVLQLLEDIDGWGHGSII</sequence>
<evidence type="ECO:0000313" key="3">
    <source>
        <dbReference type="Proteomes" id="UP000007800"/>
    </source>
</evidence>
<feature type="region of interest" description="Disordered" evidence="1">
    <location>
        <begin position="59"/>
        <end position="83"/>
    </location>
</feature>
<dbReference type="Proteomes" id="UP000007800">
    <property type="component" value="Unassembled WGS sequence"/>
</dbReference>
<dbReference type="OMA" id="DIDGWGH"/>